<sequence length="497" mass="56875">MKAILLLSVITLNVLSISENTFSLHNRSRNIADNIEVDENLVRLWKNFTARLQETQGAEPSRFNALMEVFKIEAKLSGEKEGELWMDVVNQYRMKKGLRLSNAWVRDERTKSGLWKNHSPHLKNLVPSVWFALLLSAQCIKLNHLSRKMQDSRFSRAIVAFDFDANMTQAELKNVFTTEGFKVKLRVETVEEDPKRFALVLLDSEKDVQAVIEKLNFYRLPSGNVLRLSVYDRESKPTRDGDVCVRNLPFEIGTEQLLFMLESLKLQAVDVKVFPSPQETASRKLNHAYIQFKDAEYARMAILKLNNHKIEGDFAMKASKYFPKAKFDANNLTVENIGDYYSDEVLEKEFSRFGPIVSYAIHREHNRGYVCFEKFEDSKKAAQGMNGTELPDGSTLKVYSNTFCSNKEGKNIIVWNLPPESDEMSLMKQFAVYGKIVSVTFNGMSYKNKAFVNYESAESAKAAVDAYANHASISVAICRPKCITGFPNTRIDNRRRR</sequence>
<dbReference type="Pfam" id="PF00076">
    <property type="entry name" value="RRM_1"/>
    <property type="match status" value="3"/>
</dbReference>
<comment type="caution">
    <text evidence="6">The sequence shown here is derived from an EMBL/GenBank/DDBJ whole genome shotgun (WGS) entry which is preliminary data.</text>
</comment>
<organism evidence="6 7">
    <name type="scientific">Steinernema hermaphroditum</name>
    <dbReference type="NCBI Taxonomy" id="289476"/>
    <lineage>
        <taxon>Eukaryota</taxon>
        <taxon>Metazoa</taxon>
        <taxon>Ecdysozoa</taxon>
        <taxon>Nematoda</taxon>
        <taxon>Chromadorea</taxon>
        <taxon>Rhabditida</taxon>
        <taxon>Tylenchina</taxon>
        <taxon>Panagrolaimomorpha</taxon>
        <taxon>Strongyloidoidea</taxon>
        <taxon>Steinernematidae</taxon>
        <taxon>Steinernema</taxon>
    </lineage>
</organism>
<feature type="signal peptide" evidence="4">
    <location>
        <begin position="1"/>
        <end position="16"/>
    </location>
</feature>
<evidence type="ECO:0000259" key="5">
    <source>
        <dbReference type="PROSITE" id="PS50102"/>
    </source>
</evidence>
<reference evidence="6" key="1">
    <citation type="submission" date="2023-06" db="EMBL/GenBank/DDBJ databases">
        <title>Genomic analysis of the entomopathogenic nematode Steinernema hermaphroditum.</title>
        <authorList>
            <person name="Schwarz E.M."/>
            <person name="Heppert J.K."/>
            <person name="Baniya A."/>
            <person name="Schwartz H.T."/>
            <person name="Tan C.-H."/>
            <person name="Antoshechkin I."/>
            <person name="Sternberg P.W."/>
            <person name="Goodrich-Blair H."/>
            <person name="Dillman A.R."/>
        </authorList>
    </citation>
    <scope>NUCLEOTIDE SEQUENCE</scope>
    <source>
        <strain evidence="6">PS9179</strain>
        <tissue evidence="6">Whole animal</tissue>
    </source>
</reference>
<keyword evidence="7" id="KW-1185">Reference proteome</keyword>
<evidence type="ECO:0000256" key="2">
    <source>
        <dbReference type="ARBA" id="ARBA00022884"/>
    </source>
</evidence>
<dbReference type="AlphaFoldDB" id="A0AA39IAA5"/>
<feature type="domain" description="RRM" evidence="5">
    <location>
        <begin position="156"/>
        <end position="233"/>
    </location>
</feature>
<feature type="chain" id="PRO_5041441311" description="RRM domain-containing protein" evidence="4">
    <location>
        <begin position="17"/>
        <end position="497"/>
    </location>
</feature>
<name>A0AA39IAA5_9BILA</name>
<evidence type="ECO:0000313" key="6">
    <source>
        <dbReference type="EMBL" id="KAK0419274.1"/>
    </source>
</evidence>
<feature type="domain" description="RRM" evidence="5">
    <location>
        <begin position="330"/>
        <end position="398"/>
    </location>
</feature>
<accession>A0AA39IAA5</accession>
<evidence type="ECO:0000256" key="3">
    <source>
        <dbReference type="PROSITE-ProRule" id="PRU00176"/>
    </source>
</evidence>
<keyword evidence="4" id="KW-0732">Signal</keyword>
<dbReference type="Gene3D" id="3.30.70.330">
    <property type="match status" value="4"/>
</dbReference>
<evidence type="ECO:0000313" key="7">
    <source>
        <dbReference type="Proteomes" id="UP001175271"/>
    </source>
</evidence>
<dbReference type="GO" id="GO:0003723">
    <property type="term" value="F:RNA binding"/>
    <property type="evidence" value="ECO:0007669"/>
    <property type="project" value="UniProtKB-UniRule"/>
</dbReference>
<dbReference type="EMBL" id="JAUCMV010000002">
    <property type="protein sequence ID" value="KAK0419274.1"/>
    <property type="molecule type" value="Genomic_DNA"/>
</dbReference>
<dbReference type="InterPro" id="IPR035979">
    <property type="entry name" value="RBD_domain_sf"/>
</dbReference>
<keyword evidence="2 3" id="KW-0694">RNA-binding</keyword>
<dbReference type="InterPro" id="IPR000504">
    <property type="entry name" value="RRM_dom"/>
</dbReference>
<dbReference type="SUPFAM" id="SSF54928">
    <property type="entry name" value="RNA-binding domain, RBD"/>
    <property type="match status" value="2"/>
</dbReference>
<evidence type="ECO:0000256" key="4">
    <source>
        <dbReference type="SAM" id="SignalP"/>
    </source>
</evidence>
<dbReference type="PROSITE" id="PS50102">
    <property type="entry name" value="RRM"/>
    <property type="match status" value="3"/>
</dbReference>
<dbReference type="SMART" id="SM00360">
    <property type="entry name" value="RRM"/>
    <property type="match status" value="4"/>
</dbReference>
<keyword evidence="1" id="KW-0677">Repeat</keyword>
<dbReference type="Proteomes" id="UP001175271">
    <property type="component" value="Unassembled WGS sequence"/>
</dbReference>
<proteinExistence type="predicted"/>
<feature type="domain" description="RRM" evidence="5">
    <location>
        <begin position="410"/>
        <end position="497"/>
    </location>
</feature>
<gene>
    <name evidence="6" type="ORF">QR680_014055</name>
</gene>
<dbReference type="InterPro" id="IPR012677">
    <property type="entry name" value="Nucleotide-bd_a/b_plait_sf"/>
</dbReference>
<protein>
    <recommendedName>
        <fullName evidence="5">RRM domain-containing protein</fullName>
    </recommendedName>
</protein>
<evidence type="ECO:0000256" key="1">
    <source>
        <dbReference type="ARBA" id="ARBA00022737"/>
    </source>
</evidence>
<dbReference type="PANTHER" id="PTHR24012">
    <property type="entry name" value="RNA BINDING PROTEIN"/>
    <property type="match status" value="1"/>
</dbReference>
<dbReference type="CDD" id="cd00590">
    <property type="entry name" value="RRM_SF"/>
    <property type="match status" value="1"/>
</dbReference>